<dbReference type="Proteomes" id="UP001469553">
    <property type="component" value="Unassembled WGS sequence"/>
</dbReference>
<organism evidence="1 2">
    <name type="scientific">Ameca splendens</name>
    <dbReference type="NCBI Taxonomy" id="208324"/>
    <lineage>
        <taxon>Eukaryota</taxon>
        <taxon>Metazoa</taxon>
        <taxon>Chordata</taxon>
        <taxon>Craniata</taxon>
        <taxon>Vertebrata</taxon>
        <taxon>Euteleostomi</taxon>
        <taxon>Actinopterygii</taxon>
        <taxon>Neopterygii</taxon>
        <taxon>Teleostei</taxon>
        <taxon>Neoteleostei</taxon>
        <taxon>Acanthomorphata</taxon>
        <taxon>Ovalentaria</taxon>
        <taxon>Atherinomorphae</taxon>
        <taxon>Cyprinodontiformes</taxon>
        <taxon>Goodeidae</taxon>
        <taxon>Ameca</taxon>
    </lineage>
</organism>
<dbReference type="EMBL" id="JAHRIP010076963">
    <property type="protein sequence ID" value="MEQ2311490.1"/>
    <property type="molecule type" value="Genomic_DNA"/>
</dbReference>
<evidence type="ECO:0000313" key="2">
    <source>
        <dbReference type="Proteomes" id="UP001469553"/>
    </source>
</evidence>
<name>A0ABV0ZZW6_9TELE</name>
<reference evidence="1 2" key="1">
    <citation type="submission" date="2021-06" db="EMBL/GenBank/DDBJ databases">
        <authorList>
            <person name="Palmer J.M."/>
        </authorList>
    </citation>
    <scope>NUCLEOTIDE SEQUENCE [LARGE SCALE GENOMIC DNA]</scope>
    <source>
        <strain evidence="1 2">AS_MEX2019</strain>
        <tissue evidence="1">Muscle</tissue>
    </source>
</reference>
<evidence type="ECO:0000313" key="1">
    <source>
        <dbReference type="EMBL" id="MEQ2311490.1"/>
    </source>
</evidence>
<accession>A0ABV0ZZW6</accession>
<keyword evidence="2" id="KW-1185">Reference proteome</keyword>
<sequence length="199" mass="21239">MGGVSCNLSCSPLSPRSMQFLKRRKIAANHPLCRANDTLQLSFVPDGGSSVPDGDGGGENGLNDGGVEGHHYCLWQAELLQLPQEVHSLQSLLGEGDDVQLPLKILSDDGAQESKGVHNSDWRVTQDDGGGWGCALSEVLDHFHCFQSDELQTVLAVPDNQSPSCKQGGVIRKLQELDGLGTGCAAVCVYEHSLEGNRC</sequence>
<comment type="caution">
    <text evidence="1">The sequence shown here is derived from an EMBL/GenBank/DDBJ whole genome shotgun (WGS) entry which is preliminary data.</text>
</comment>
<protein>
    <submittedName>
        <fullName evidence="1">Uncharacterized protein</fullName>
    </submittedName>
</protein>
<gene>
    <name evidence="1" type="ORF">AMECASPLE_020593</name>
</gene>
<proteinExistence type="predicted"/>